<gene>
    <name evidence="9" type="ORF">ATY89_05655</name>
    <name evidence="10" type="ORF">ATZ20_08680</name>
</gene>
<dbReference type="GO" id="GO:0005886">
    <property type="term" value="C:plasma membrane"/>
    <property type="evidence" value="ECO:0007669"/>
    <property type="project" value="UniProtKB-SubCell"/>
</dbReference>
<dbReference type="PANTHER" id="PTHR22913:SF12">
    <property type="entry name" value="MANNURONAN SYNTHASE"/>
    <property type="match status" value="1"/>
</dbReference>
<dbReference type="GeneID" id="14550654"/>
<dbReference type="RefSeq" id="WP_011277049.1">
    <property type="nucleotide sequence ID" value="NZ_BHWZ01000001.1"/>
</dbReference>
<evidence type="ECO:0000256" key="4">
    <source>
        <dbReference type="ARBA" id="ARBA00022676"/>
    </source>
</evidence>
<reference evidence="11 12" key="1">
    <citation type="submission" date="2015-12" db="EMBL/GenBank/DDBJ databases">
        <title>A stable core within a dynamic pangenome in Sulfolobus acidocaldarius.</title>
        <authorList>
            <person name="Anderson R."/>
            <person name="Kouris A."/>
            <person name="Seward C."/>
            <person name="Campbell K."/>
            <person name="Whitaker R."/>
        </authorList>
    </citation>
    <scope>NUCLEOTIDE SEQUENCE [LARGE SCALE GENOMIC DNA]</scope>
    <source>
        <strain evidence="9 12">GG12-C01-09</strain>
        <strain evidence="10 11">NG05B_CO5_07</strain>
    </source>
</reference>
<evidence type="ECO:0000256" key="3">
    <source>
        <dbReference type="ARBA" id="ARBA00022475"/>
    </source>
</evidence>
<evidence type="ECO:0000256" key="6">
    <source>
        <dbReference type="ARBA" id="ARBA00023136"/>
    </source>
</evidence>
<dbReference type="Pfam" id="PF00535">
    <property type="entry name" value="Glycos_transf_2"/>
    <property type="match status" value="1"/>
</dbReference>
<name>A0A0U2X1C6_9CREN</name>
<feature type="transmembrane region" description="Helical" evidence="7">
    <location>
        <begin position="391"/>
        <end position="410"/>
    </location>
</feature>
<comment type="subcellular location">
    <subcellularLocation>
        <location evidence="1">Cell membrane</location>
    </subcellularLocation>
</comment>
<dbReference type="GO" id="GO:0085029">
    <property type="term" value="P:extracellular matrix assembly"/>
    <property type="evidence" value="ECO:0007669"/>
    <property type="project" value="TreeGrafter"/>
</dbReference>
<dbReference type="InterPro" id="IPR029044">
    <property type="entry name" value="Nucleotide-diphossugar_trans"/>
</dbReference>
<keyword evidence="6 7" id="KW-0472">Membrane</keyword>
<feature type="transmembrane region" description="Helical" evidence="7">
    <location>
        <begin position="12"/>
        <end position="33"/>
    </location>
</feature>
<dbReference type="GO" id="GO:0030213">
    <property type="term" value="P:hyaluronan biosynthetic process"/>
    <property type="evidence" value="ECO:0007669"/>
    <property type="project" value="TreeGrafter"/>
</dbReference>
<keyword evidence="3" id="KW-1003">Cell membrane</keyword>
<comment type="similarity">
    <text evidence="2">Belongs to the NodC/HAS family.</text>
</comment>
<feature type="domain" description="Glycosyltransferase 2-like" evidence="8">
    <location>
        <begin position="53"/>
        <end position="209"/>
    </location>
</feature>
<dbReference type="STRING" id="1435377.SUSAZ_00635"/>
<feature type="transmembrane region" description="Helical" evidence="7">
    <location>
        <begin position="294"/>
        <end position="314"/>
    </location>
</feature>
<dbReference type="EMBL" id="CP013695">
    <property type="protein sequence ID" value="ALU32210.1"/>
    <property type="molecule type" value="Genomic_DNA"/>
</dbReference>
<evidence type="ECO:0000313" key="9">
    <source>
        <dbReference type="EMBL" id="ALU29482.1"/>
    </source>
</evidence>
<evidence type="ECO:0000256" key="7">
    <source>
        <dbReference type="SAM" id="Phobius"/>
    </source>
</evidence>
<dbReference type="PaxDb" id="1435377-SUSAZ_00635"/>
<dbReference type="Proteomes" id="UP000060043">
    <property type="component" value="Chromosome"/>
</dbReference>
<keyword evidence="4" id="KW-0328">Glycosyltransferase</keyword>
<feature type="transmembrane region" description="Helical" evidence="7">
    <location>
        <begin position="357"/>
        <end position="379"/>
    </location>
</feature>
<keyword evidence="5" id="KW-0808">Transferase</keyword>
<evidence type="ECO:0000259" key="8">
    <source>
        <dbReference type="Pfam" id="PF00535"/>
    </source>
</evidence>
<dbReference type="AlphaFoldDB" id="A0A0U2X1C6"/>
<dbReference type="PANTHER" id="PTHR22913">
    <property type="entry name" value="HYALURONAN SYNTHASE"/>
    <property type="match status" value="1"/>
</dbReference>
<keyword evidence="7" id="KW-0812">Transmembrane</keyword>
<sequence>MFPGVFEHLLYQYTSAILSVGFLIFNGLFAVIYNPKKVVGIKGDPDYTFTDITVLIPVYNEVEDIFRKVIKSVSSMGLKFVVVGDGVDQPYRAITEQNGGIFIRLEERRGKRFALSEGMRYIDTRLVLLLDSDTFIDKRSLERMLSYMAEDVGGVSPSIRVWNNGKISYYYANFYEIMSEIVNRATSYFGRTIILSGQCVLYKTSAIRNYVMSNDFTSSKIFNISLKISDDRDLTEYIIERGYKAIKAIDAIAYTKPPENLSQFVKQVVRWTRANYLFFLRSLRDGSLSLRGNLYVFDIIYMNFLPILVIFSLIPLQYPRFDIFNTLSASITSLERLDIFQLILGIPIRAHLPPFDFVLVFILPRVLSIIGGVTFLLVMIKIMEKERGKTLMYGVIALIVQSLASFYSIASMWKQSWSSREKNRKSKK</sequence>
<dbReference type="Gene3D" id="3.90.550.10">
    <property type="entry name" value="Spore Coat Polysaccharide Biosynthesis Protein SpsA, Chain A"/>
    <property type="match status" value="1"/>
</dbReference>
<dbReference type="Proteomes" id="UP000065473">
    <property type="component" value="Chromosome"/>
</dbReference>
<keyword evidence="7" id="KW-1133">Transmembrane helix</keyword>
<dbReference type="GO" id="GO:0050501">
    <property type="term" value="F:hyaluronan synthase activity"/>
    <property type="evidence" value="ECO:0007669"/>
    <property type="project" value="TreeGrafter"/>
</dbReference>
<evidence type="ECO:0000256" key="2">
    <source>
        <dbReference type="ARBA" id="ARBA00006782"/>
    </source>
</evidence>
<evidence type="ECO:0000256" key="1">
    <source>
        <dbReference type="ARBA" id="ARBA00004236"/>
    </source>
</evidence>
<protein>
    <recommendedName>
        <fullName evidence="8">Glycosyltransferase 2-like domain-containing protein</fullName>
    </recommendedName>
</protein>
<evidence type="ECO:0000256" key="5">
    <source>
        <dbReference type="ARBA" id="ARBA00022679"/>
    </source>
</evidence>
<dbReference type="InterPro" id="IPR001173">
    <property type="entry name" value="Glyco_trans_2-like"/>
</dbReference>
<accession>A0A0U2X1C6</accession>
<dbReference type="EMBL" id="CP013694">
    <property type="protein sequence ID" value="ALU29482.1"/>
    <property type="molecule type" value="Genomic_DNA"/>
</dbReference>
<organism evidence="10 11">
    <name type="scientific">Sulfolobus acidocaldarius</name>
    <dbReference type="NCBI Taxonomy" id="2285"/>
    <lineage>
        <taxon>Archaea</taxon>
        <taxon>Thermoproteota</taxon>
        <taxon>Thermoprotei</taxon>
        <taxon>Sulfolobales</taxon>
        <taxon>Sulfolobaceae</taxon>
        <taxon>Sulfolobus</taxon>
    </lineage>
</organism>
<dbReference type="OMA" id="HISEMMQ"/>
<proteinExistence type="inferred from homology"/>
<dbReference type="SUPFAM" id="SSF53448">
    <property type="entry name" value="Nucleotide-diphospho-sugar transferases"/>
    <property type="match status" value="1"/>
</dbReference>
<dbReference type="OrthoDB" id="46222at2157"/>
<evidence type="ECO:0000313" key="11">
    <source>
        <dbReference type="Proteomes" id="UP000060043"/>
    </source>
</evidence>
<dbReference type="CDD" id="cd06434">
    <property type="entry name" value="GT2_HAS"/>
    <property type="match status" value="1"/>
</dbReference>
<evidence type="ECO:0000313" key="12">
    <source>
        <dbReference type="Proteomes" id="UP000065473"/>
    </source>
</evidence>
<evidence type="ECO:0000313" key="10">
    <source>
        <dbReference type="EMBL" id="ALU32210.1"/>
    </source>
</evidence>